<dbReference type="AlphaFoldDB" id="A0A9J6RB28"/>
<keyword evidence="3" id="KW-0966">Cell projection</keyword>
<name>A0A9J6RB28_9BACI</name>
<dbReference type="GO" id="GO:0044781">
    <property type="term" value="P:bacterial-type flagellum organization"/>
    <property type="evidence" value="ECO:0007669"/>
    <property type="project" value="UniProtKB-KW"/>
</dbReference>
<protein>
    <submittedName>
        <fullName evidence="3">Flagellar hook assembly protein FlgD</fullName>
    </submittedName>
</protein>
<evidence type="ECO:0000256" key="1">
    <source>
        <dbReference type="ARBA" id="ARBA00010577"/>
    </source>
</evidence>
<gene>
    <name evidence="3" type="primary">flgD</name>
    <name evidence="3" type="ORF">OWO01_04995</name>
</gene>
<dbReference type="RefSeq" id="WP_268779338.1">
    <property type="nucleotide sequence ID" value="NZ_JAPRAT010000007.1"/>
</dbReference>
<keyword evidence="4" id="KW-1185">Reference proteome</keyword>
<keyword evidence="3" id="KW-0969">Cilium</keyword>
<organism evidence="3 4">
    <name type="scientific">Natronobacillus azotifigens</name>
    <dbReference type="NCBI Taxonomy" id="472978"/>
    <lineage>
        <taxon>Bacteria</taxon>
        <taxon>Bacillati</taxon>
        <taxon>Bacillota</taxon>
        <taxon>Bacilli</taxon>
        <taxon>Bacillales</taxon>
        <taxon>Bacillaceae</taxon>
        <taxon>Natronobacillus</taxon>
    </lineage>
</organism>
<keyword evidence="2" id="KW-1005">Bacterial flagellum biogenesis</keyword>
<comment type="similarity">
    <text evidence="1">Belongs to the FlgD family.</text>
</comment>
<reference evidence="3" key="1">
    <citation type="submission" date="2022-11" db="EMBL/GenBank/DDBJ databases">
        <title>WGS of Natronobacillus azotifigens 24KS-1, an anaerobic diazotrophic haloalkaliphile from soda-rich habitats.</title>
        <authorList>
            <person name="Sorokin D.Y."/>
            <person name="Merkel A.Y."/>
        </authorList>
    </citation>
    <scope>NUCLEOTIDE SEQUENCE</scope>
    <source>
        <strain evidence="3">24KS-1</strain>
    </source>
</reference>
<proteinExistence type="inferred from homology"/>
<keyword evidence="3" id="KW-0282">Flagellum</keyword>
<dbReference type="Proteomes" id="UP001084197">
    <property type="component" value="Unassembled WGS sequence"/>
</dbReference>
<comment type="caution">
    <text evidence="3">The sequence shown here is derived from an EMBL/GenBank/DDBJ whole genome shotgun (WGS) entry which is preliminary data.</text>
</comment>
<dbReference type="Pfam" id="PF03963">
    <property type="entry name" value="FlgD"/>
    <property type="match status" value="1"/>
</dbReference>
<evidence type="ECO:0000313" key="3">
    <source>
        <dbReference type="EMBL" id="MCZ0702566.1"/>
    </source>
</evidence>
<dbReference type="NCBIfam" id="NF007197">
    <property type="entry name" value="PRK09618.1"/>
    <property type="match status" value="1"/>
</dbReference>
<evidence type="ECO:0000313" key="4">
    <source>
        <dbReference type="Proteomes" id="UP001084197"/>
    </source>
</evidence>
<dbReference type="InterPro" id="IPR005648">
    <property type="entry name" value="FlgD"/>
</dbReference>
<sequence>MTRIDPSYYLSNQPRSTPSADLGKDEFLKILMAQIQNQDPLNPMDDTEFISQMATFSSLEQMMNMNTSISKLVQNQTVSPVIQYSHLIGKEVSFYKLDEETNKIVQPKEIVNSEVIAISEREGYAVIELVNGQKIYTDEILRINKPSADQ</sequence>
<dbReference type="EMBL" id="JAPRAT010000007">
    <property type="protein sequence ID" value="MCZ0702566.1"/>
    <property type="molecule type" value="Genomic_DNA"/>
</dbReference>
<evidence type="ECO:0000256" key="2">
    <source>
        <dbReference type="ARBA" id="ARBA00022795"/>
    </source>
</evidence>
<accession>A0A9J6RB28</accession>